<dbReference type="GO" id="GO:0016788">
    <property type="term" value="F:hydrolase activity, acting on ester bonds"/>
    <property type="evidence" value="ECO:0007669"/>
    <property type="project" value="TreeGrafter"/>
</dbReference>
<protein>
    <recommendedName>
        <fullName evidence="1">Calcineurin-like phosphoesterase domain-containing protein</fullName>
    </recommendedName>
</protein>
<dbReference type="PANTHER" id="PTHR32440:SF11">
    <property type="entry name" value="METALLOPHOSPHOESTERASE DOMAIN-CONTAINING PROTEIN"/>
    <property type="match status" value="1"/>
</dbReference>
<evidence type="ECO:0000313" key="2">
    <source>
        <dbReference type="EMBL" id="OJJ80678.1"/>
    </source>
</evidence>
<dbReference type="GeneID" id="34458635"/>
<evidence type="ECO:0000259" key="1">
    <source>
        <dbReference type="Pfam" id="PF00149"/>
    </source>
</evidence>
<feature type="domain" description="Calcineurin-like phosphoesterase" evidence="1">
    <location>
        <begin position="18"/>
        <end position="278"/>
    </location>
</feature>
<dbReference type="STRING" id="1160497.A0A1L9V9S8"/>
<dbReference type="OrthoDB" id="783096at2759"/>
<sequence>MTHNSSQALRFAADGTFKISIFSDLHYGESQASIGPENDARTGNVMNTILSIEKPQLAVLNGDLVTGDATSRSNSSAYVDRALAPLVKNNVSWASTYGNHDSATNLCPDDVFRRERVHQKCFTQRMVSDPAAGFTNYFLPVFPRNSSAAEVPEVILWFFDTRGGSVCSESEDESGRMPDWVHQSVTEWFIKTHSQLMAEYGRAVPSLAFFHIPTYALRAFQETGIDNYTEPGVNDEIPVKQQGYFWDDDDYMGQDVPFMDALLRTEGILASFSGHDHGNDWCFNWNERLPNMDLKGNGLKMCYGRRTGYGGYGDWARGGRQLILRENVSETPIETWIRLEDETARARVTLNSTYGQDQYVQERYAQESQGRKSSSSMKCLIYVYLSIYLLISLTQT</sequence>
<dbReference type="GO" id="GO:0005737">
    <property type="term" value="C:cytoplasm"/>
    <property type="evidence" value="ECO:0007669"/>
    <property type="project" value="TreeGrafter"/>
</dbReference>
<dbReference type="VEuPathDB" id="FungiDB:ASPGLDRAFT_156429"/>
<name>A0A1L9V9S8_ASPGL</name>
<dbReference type="Pfam" id="PF00149">
    <property type="entry name" value="Metallophos"/>
    <property type="match status" value="1"/>
</dbReference>
<dbReference type="InterPro" id="IPR004843">
    <property type="entry name" value="Calcineurin-like_PHP"/>
</dbReference>
<proteinExistence type="predicted"/>
<dbReference type="Gene3D" id="3.60.21.10">
    <property type="match status" value="1"/>
</dbReference>
<keyword evidence="3" id="KW-1185">Reference proteome</keyword>
<dbReference type="Proteomes" id="UP000184300">
    <property type="component" value="Unassembled WGS sequence"/>
</dbReference>
<dbReference type="EMBL" id="KV878909">
    <property type="protein sequence ID" value="OJJ80678.1"/>
    <property type="molecule type" value="Genomic_DNA"/>
</dbReference>
<reference evidence="3" key="1">
    <citation type="journal article" date="2017" name="Genome Biol.">
        <title>Comparative genomics reveals high biological diversity and specific adaptations in the industrially and medically important fungal genus Aspergillus.</title>
        <authorList>
            <person name="de Vries R.P."/>
            <person name="Riley R."/>
            <person name="Wiebenga A."/>
            <person name="Aguilar-Osorio G."/>
            <person name="Amillis S."/>
            <person name="Uchima C.A."/>
            <person name="Anderluh G."/>
            <person name="Asadollahi M."/>
            <person name="Askin M."/>
            <person name="Barry K."/>
            <person name="Battaglia E."/>
            <person name="Bayram O."/>
            <person name="Benocci T."/>
            <person name="Braus-Stromeyer S.A."/>
            <person name="Caldana C."/>
            <person name="Canovas D."/>
            <person name="Cerqueira G.C."/>
            <person name="Chen F."/>
            <person name="Chen W."/>
            <person name="Choi C."/>
            <person name="Clum A."/>
            <person name="Dos Santos R.A."/>
            <person name="Damasio A.R."/>
            <person name="Diallinas G."/>
            <person name="Emri T."/>
            <person name="Fekete E."/>
            <person name="Flipphi M."/>
            <person name="Freyberg S."/>
            <person name="Gallo A."/>
            <person name="Gournas C."/>
            <person name="Habgood R."/>
            <person name="Hainaut M."/>
            <person name="Harispe M.L."/>
            <person name="Henrissat B."/>
            <person name="Hilden K.S."/>
            <person name="Hope R."/>
            <person name="Hossain A."/>
            <person name="Karabika E."/>
            <person name="Karaffa L."/>
            <person name="Karanyi Z."/>
            <person name="Krasevec N."/>
            <person name="Kuo A."/>
            <person name="Kusch H."/>
            <person name="LaButti K."/>
            <person name="Lagendijk E.L."/>
            <person name="Lapidus A."/>
            <person name="Levasseur A."/>
            <person name="Lindquist E."/>
            <person name="Lipzen A."/>
            <person name="Logrieco A.F."/>
            <person name="MacCabe A."/>
            <person name="Maekelae M.R."/>
            <person name="Malavazi I."/>
            <person name="Melin P."/>
            <person name="Meyer V."/>
            <person name="Mielnichuk N."/>
            <person name="Miskei M."/>
            <person name="Molnar A.P."/>
            <person name="Mule G."/>
            <person name="Ngan C.Y."/>
            <person name="Orejas M."/>
            <person name="Orosz E."/>
            <person name="Ouedraogo J.P."/>
            <person name="Overkamp K.M."/>
            <person name="Park H.-S."/>
            <person name="Perrone G."/>
            <person name="Piumi F."/>
            <person name="Punt P.J."/>
            <person name="Ram A.F."/>
            <person name="Ramon A."/>
            <person name="Rauscher S."/>
            <person name="Record E."/>
            <person name="Riano-Pachon D.M."/>
            <person name="Robert V."/>
            <person name="Roehrig J."/>
            <person name="Ruller R."/>
            <person name="Salamov A."/>
            <person name="Salih N.S."/>
            <person name="Samson R.A."/>
            <person name="Sandor E."/>
            <person name="Sanguinetti M."/>
            <person name="Schuetze T."/>
            <person name="Sepcic K."/>
            <person name="Shelest E."/>
            <person name="Sherlock G."/>
            <person name="Sophianopoulou V."/>
            <person name="Squina F.M."/>
            <person name="Sun H."/>
            <person name="Susca A."/>
            <person name="Todd R.B."/>
            <person name="Tsang A."/>
            <person name="Unkles S.E."/>
            <person name="van de Wiele N."/>
            <person name="van Rossen-Uffink D."/>
            <person name="Oliveira J.V."/>
            <person name="Vesth T.C."/>
            <person name="Visser J."/>
            <person name="Yu J.-H."/>
            <person name="Zhou M."/>
            <person name="Andersen M.R."/>
            <person name="Archer D.B."/>
            <person name="Baker S.E."/>
            <person name="Benoit I."/>
            <person name="Brakhage A.A."/>
            <person name="Braus G.H."/>
            <person name="Fischer R."/>
            <person name="Frisvad J.C."/>
            <person name="Goldman G.H."/>
            <person name="Houbraken J."/>
            <person name="Oakley B."/>
            <person name="Pocsi I."/>
            <person name="Scazzocchio C."/>
            <person name="Seiboth B."/>
            <person name="vanKuyk P.A."/>
            <person name="Wortman J."/>
            <person name="Dyer P.S."/>
            <person name="Grigoriev I.V."/>
        </authorList>
    </citation>
    <scope>NUCLEOTIDE SEQUENCE [LARGE SCALE GENOMIC DNA]</scope>
    <source>
        <strain evidence="3">CBS 516.65</strain>
    </source>
</reference>
<gene>
    <name evidence="2" type="ORF">ASPGLDRAFT_156429</name>
</gene>
<dbReference type="RefSeq" id="XP_022397376.1">
    <property type="nucleotide sequence ID" value="XM_022542374.1"/>
</dbReference>
<dbReference type="AlphaFoldDB" id="A0A1L9V9S8"/>
<evidence type="ECO:0000313" key="3">
    <source>
        <dbReference type="Proteomes" id="UP000184300"/>
    </source>
</evidence>
<accession>A0A1L9V9S8</accession>
<dbReference type="InterPro" id="IPR029052">
    <property type="entry name" value="Metallo-depent_PP-like"/>
</dbReference>
<dbReference type="SUPFAM" id="SSF56300">
    <property type="entry name" value="Metallo-dependent phosphatases"/>
    <property type="match status" value="1"/>
</dbReference>
<organism evidence="2 3">
    <name type="scientific">Aspergillus glaucus CBS 516.65</name>
    <dbReference type="NCBI Taxonomy" id="1160497"/>
    <lineage>
        <taxon>Eukaryota</taxon>
        <taxon>Fungi</taxon>
        <taxon>Dikarya</taxon>
        <taxon>Ascomycota</taxon>
        <taxon>Pezizomycotina</taxon>
        <taxon>Eurotiomycetes</taxon>
        <taxon>Eurotiomycetidae</taxon>
        <taxon>Eurotiales</taxon>
        <taxon>Aspergillaceae</taxon>
        <taxon>Aspergillus</taxon>
        <taxon>Aspergillus subgen. Aspergillus</taxon>
    </lineage>
</organism>
<dbReference type="PANTHER" id="PTHR32440">
    <property type="entry name" value="PHOSPHATASE DCR2-RELATED-RELATED"/>
    <property type="match status" value="1"/>
</dbReference>
<dbReference type="CDD" id="cd07383">
    <property type="entry name" value="MPP_Dcr2"/>
    <property type="match status" value="1"/>
</dbReference>